<dbReference type="OrthoDB" id="6198608at2"/>
<protein>
    <submittedName>
        <fullName evidence="1">Uncharacterized protein</fullName>
    </submittedName>
</protein>
<proteinExistence type="predicted"/>
<dbReference type="RefSeq" id="WP_110447555.1">
    <property type="nucleotide sequence ID" value="NZ_CP132381.1"/>
</dbReference>
<keyword evidence="2" id="KW-1185">Reference proteome</keyword>
<evidence type="ECO:0000313" key="2">
    <source>
        <dbReference type="Proteomes" id="UP000247673"/>
    </source>
</evidence>
<comment type="caution">
    <text evidence="1">The sequence shown here is derived from an EMBL/GenBank/DDBJ whole genome shotgun (WGS) entry which is preliminary data.</text>
</comment>
<sequence>MNIEDKIKLTEQSLAIYFIKDSGLFCRMYNQSAYIVTHLLKHKLKLQVKQIKKMNNQFIISCGLPIDSVLNRFPDVKKTDWGYILSKKFDMSCYQDWRLYHIHQAKAKMVKDSQYSQYENVYNNHKINRIELLSENFRLTSEQIVYLLKRKEGKYPTNFDHNFLSELALNIRSFSQKHLSGKTK</sequence>
<dbReference type="AlphaFoldDB" id="A0A2V4DNX5"/>
<dbReference type="EMBL" id="QGLO01000004">
    <property type="protein sequence ID" value="PXY91607.1"/>
    <property type="molecule type" value="Genomic_DNA"/>
</dbReference>
<name>A0A2V4DNX5_9GAMM</name>
<accession>A0A2V4DNX5</accession>
<dbReference type="Proteomes" id="UP000247673">
    <property type="component" value="Unassembled WGS sequence"/>
</dbReference>
<gene>
    <name evidence="1" type="ORF">DKK78_04600</name>
</gene>
<organism evidence="1 2">
    <name type="scientific">Gilliamella apis</name>
    <dbReference type="NCBI Taxonomy" id="1970738"/>
    <lineage>
        <taxon>Bacteria</taxon>
        <taxon>Pseudomonadati</taxon>
        <taxon>Pseudomonadota</taxon>
        <taxon>Gammaproteobacteria</taxon>
        <taxon>Orbales</taxon>
        <taxon>Orbaceae</taxon>
        <taxon>Gilliamella</taxon>
    </lineage>
</organism>
<evidence type="ECO:0000313" key="1">
    <source>
        <dbReference type="EMBL" id="PXY91607.1"/>
    </source>
</evidence>
<reference evidence="1 2" key="1">
    <citation type="submission" date="2018-05" db="EMBL/GenBank/DDBJ databases">
        <title>Reference genomes for bee gut microbiota database.</title>
        <authorList>
            <person name="Ellegaard K.M."/>
        </authorList>
    </citation>
    <scope>NUCLEOTIDE SEQUENCE [LARGE SCALE GENOMIC DNA]</scope>
    <source>
        <strain evidence="1 2">ESL0172</strain>
    </source>
</reference>